<dbReference type="AlphaFoldDB" id="M5EPR8"/>
<proteinExistence type="predicted"/>
<protein>
    <submittedName>
        <fullName evidence="1">Uncharacterized protein</fullName>
    </submittedName>
</protein>
<comment type="caution">
    <text evidence="1">The sequence shown here is derived from an EMBL/GenBank/DDBJ whole genome shotgun (WGS) entry which is preliminary data.</text>
</comment>
<reference evidence="1 2" key="1">
    <citation type="submission" date="2013-02" db="EMBL/GenBank/DDBJ databases">
        <authorList>
            <person name="Genoscope - CEA"/>
        </authorList>
    </citation>
    <scope>NUCLEOTIDE SEQUENCE [LARGE SCALE GENOMIC DNA]</scope>
    <source>
        <strain evidence="1 2">STM 2683</strain>
    </source>
</reference>
<name>M5EPR8_9HYPH</name>
<evidence type="ECO:0000313" key="2">
    <source>
        <dbReference type="Proteomes" id="UP000012062"/>
    </source>
</evidence>
<dbReference type="STRING" id="1297569.MESS2_280010"/>
<organism evidence="1 2">
    <name type="scientific">Mesorhizobium metallidurans STM 2683</name>
    <dbReference type="NCBI Taxonomy" id="1297569"/>
    <lineage>
        <taxon>Bacteria</taxon>
        <taxon>Pseudomonadati</taxon>
        <taxon>Pseudomonadota</taxon>
        <taxon>Alphaproteobacteria</taxon>
        <taxon>Hyphomicrobiales</taxon>
        <taxon>Phyllobacteriaceae</taxon>
        <taxon>Mesorhizobium</taxon>
    </lineage>
</organism>
<keyword evidence="2" id="KW-1185">Reference proteome</keyword>
<dbReference type="EMBL" id="CAUM01000093">
    <property type="protein sequence ID" value="CCV06128.1"/>
    <property type="molecule type" value="Genomic_DNA"/>
</dbReference>
<gene>
    <name evidence="1" type="ORF">MESS2_280010</name>
</gene>
<accession>M5EPR8</accession>
<dbReference type="Proteomes" id="UP000012062">
    <property type="component" value="Unassembled WGS sequence"/>
</dbReference>
<evidence type="ECO:0000313" key="1">
    <source>
        <dbReference type="EMBL" id="CCV06128.1"/>
    </source>
</evidence>
<sequence length="53" mass="6156">MNESYGYFPGMASVLVPALARVARFARMTVVPLKDRSDNWRHGDEHIDEYETR</sequence>